<feature type="compositionally biased region" description="Acidic residues" evidence="5">
    <location>
        <begin position="438"/>
        <end position="450"/>
    </location>
</feature>
<keyword evidence="4 6" id="KW-0472">Membrane</keyword>
<feature type="transmembrane region" description="Helical" evidence="6">
    <location>
        <begin position="179"/>
        <end position="197"/>
    </location>
</feature>
<dbReference type="GO" id="GO:0007189">
    <property type="term" value="P:adenylate cyclase-activating G protein-coupled receptor signaling pathway"/>
    <property type="evidence" value="ECO:0007669"/>
    <property type="project" value="TreeGrafter"/>
</dbReference>
<evidence type="ECO:0000313" key="8">
    <source>
        <dbReference type="Proteomes" id="UP000812966"/>
    </source>
</evidence>
<dbReference type="OrthoDB" id="100006at2759"/>
<organism evidence="7 8">
    <name type="scientific">Filobasidium floriforme</name>
    <dbReference type="NCBI Taxonomy" id="5210"/>
    <lineage>
        <taxon>Eukaryota</taxon>
        <taxon>Fungi</taxon>
        <taxon>Dikarya</taxon>
        <taxon>Basidiomycota</taxon>
        <taxon>Agaricomycotina</taxon>
        <taxon>Tremellomycetes</taxon>
        <taxon>Filobasidiales</taxon>
        <taxon>Filobasidiaceae</taxon>
        <taxon>Filobasidium</taxon>
    </lineage>
</organism>
<dbReference type="AlphaFoldDB" id="A0A8K0NVC9"/>
<dbReference type="GO" id="GO:0005886">
    <property type="term" value="C:plasma membrane"/>
    <property type="evidence" value="ECO:0007669"/>
    <property type="project" value="TreeGrafter"/>
</dbReference>
<dbReference type="PANTHER" id="PTHR23112:SF0">
    <property type="entry name" value="TRANSMEMBRANE PROTEIN 116"/>
    <property type="match status" value="1"/>
</dbReference>
<dbReference type="GO" id="GO:0004930">
    <property type="term" value="F:G protein-coupled receptor activity"/>
    <property type="evidence" value="ECO:0007669"/>
    <property type="project" value="InterPro"/>
</dbReference>
<evidence type="ECO:0000256" key="1">
    <source>
        <dbReference type="ARBA" id="ARBA00004141"/>
    </source>
</evidence>
<keyword evidence="8" id="KW-1185">Reference proteome</keyword>
<feature type="transmembrane region" description="Helical" evidence="6">
    <location>
        <begin position="502"/>
        <end position="523"/>
    </location>
</feature>
<comment type="subcellular location">
    <subcellularLocation>
        <location evidence="1">Membrane</location>
        <topology evidence="1">Multi-pass membrane protein</topology>
    </subcellularLocation>
</comment>
<keyword evidence="2 6" id="KW-0812">Transmembrane</keyword>
<evidence type="ECO:0000256" key="2">
    <source>
        <dbReference type="ARBA" id="ARBA00022692"/>
    </source>
</evidence>
<gene>
    <name evidence="7" type="ORF">FFLO_00882</name>
</gene>
<dbReference type="Proteomes" id="UP000812966">
    <property type="component" value="Unassembled WGS sequence"/>
</dbReference>
<evidence type="ECO:0000313" key="7">
    <source>
        <dbReference type="EMBL" id="KAG7571209.1"/>
    </source>
</evidence>
<dbReference type="Gene3D" id="1.20.1070.10">
    <property type="entry name" value="Rhodopsin 7-helix transmembrane proteins"/>
    <property type="match status" value="1"/>
</dbReference>
<accession>A0A8K0NVC9</accession>
<keyword evidence="3 6" id="KW-1133">Transmembrane helix</keyword>
<evidence type="ECO:0000256" key="4">
    <source>
        <dbReference type="ARBA" id="ARBA00023136"/>
    </source>
</evidence>
<feature type="transmembrane region" description="Helical" evidence="6">
    <location>
        <begin position="535"/>
        <end position="556"/>
    </location>
</feature>
<evidence type="ECO:0000256" key="6">
    <source>
        <dbReference type="SAM" id="Phobius"/>
    </source>
</evidence>
<evidence type="ECO:0000256" key="5">
    <source>
        <dbReference type="SAM" id="MobiDB-lite"/>
    </source>
</evidence>
<proteinExistence type="predicted"/>
<reference evidence="7" key="1">
    <citation type="submission" date="2020-04" db="EMBL/GenBank/DDBJ databases">
        <title>Analysis of mating type loci in Filobasidium floriforme.</title>
        <authorList>
            <person name="Nowrousian M."/>
        </authorList>
    </citation>
    <scope>NUCLEOTIDE SEQUENCE</scope>
    <source>
        <strain evidence="7">CBS 6242</strain>
    </source>
</reference>
<dbReference type="PANTHER" id="PTHR23112">
    <property type="entry name" value="G PROTEIN-COUPLED RECEPTOR 157-RELATED"/>
    <property type="match status" value="1"/>
</dbReference>
<sequence length="577" mass="64216">MSTTPLPSNSATFSDKLAMTSSIGAMVIECLTILASLYLLRPLSKQGLTKLRVRLLFGMVISDLSLGVIGAVPNIAFLAGHPMKLGTGACNAAGFILTSVLFTQHLWTMVLAIATFALLKHPMSSFTHRIDRYWIFIPITIWTVSILHSGLWWRYIGFAPSNAGSLCYYGTGGYKNDRALVQFVPRASVFVVVIVLYSQLFRFLRRPDTITVNSTQGSASDSGQLSEGILRTVKTKVKLATGGDSAWPMKDLKDDIPPWEKLHINNVGGLLCQPLEPFGWDMPRDDDMGHSNSNSMDRVRKNTDTTLVDRSTRSSVDSKRENANGRNRSIGESEGDYNMVETDGNLDYIPEDQVVHSRRGSAQPSILLGSTPTPQSGLLMTGLPINGLNSSTTASSYNLPYNGNSRRVSIDHEAIMQDERKNVLVPLASASTGKSAESSEDDDASFDNDDKDPNRQTLHEFFAQNQPPLDELEQQRARKDDEEDLDPRQSAASYFNRQASLLMLYFPLAYLIVFTFSLIRLLYDMITHKPNPVMTMVSLWFVLSVGLVDAGIYGWAEWRVRRRVRRRMPERFAPPDG</sequence>
<feature type="transmembrane region" description="Helical" evidence="6">
    <location>
        <begin position="92"/>
        <end position="119"/>
    </location>
</feature>
<protein>
    <recommendedName>
        <fullName evidence="9">G-protein coupled receptors family 1 profile domain-containing protein</fullName>
    </recommendedName>
</protein>
<evidence type="ECO:0008006" key="9">
    <source>
        <dbReference type="Google" id="ProtNLM"/>
    </source>
</evidence>
<comment type="caution">
    <text evidence="7">The sequence shown here is derived from an EMBL/GenBank/DDBJ whole genome shotgun (WGS) entry which is preliminary data.</text>
</comment>
<dbReference type="InterPro" id="IPR000276">
    <property type="entry name" value="GPCR_Rhodpsn"/>
</dbReference>
<dbReference type="SUPFAM" id="SSF81321">
    <property type="entry name" value="Family A G protein-coupled receptor-like"/>
    <property type="match status" value="1"/>
</dbReference>
<feature type="transmembrane region" description="Helical" evidence="6">
    <location>
        <begin position="131"/>
        <end position="153"/>
    </location>
</feature>
<feature type="region of interest" description="Disordered" evidence="5">
    <location>
        <begin position="282"/>
        <end position="338"/>
    </location>
</feature>
<dbReference type="CDD" id="cd00637">
    <property type="entry name" value="7tm_classA_rhodopsin-like"/>
    <property type="match status" value="1"/>
</dbReference>
<dbReference type="EMBL" id="JABELV010000010">
    <property type="protein sequence ID" value="KAG7571209.1"/>
    <property type="molecule type" value="Genomic_DNA"/>
</dbReference>
<feature type="transmembrane region" description="Helical" evidence="6">
    <location>
        <begin position="52"/>
        <end position="72"/>
    </location>
</feature>
<dbReference type="Pfam" id="PF00001">
    <property type="entry name" value="7tm_1"/>
    <property type="match status" value="1"/>
</dbReference>
<feature type="region of interest" description="Disordered" evidence="5">
    <location>
        <begin position="430"/>
        <end position="455"/>
    </location>
</feature>
<feature type="transmembrane region" description="Helical" evidence="6">
    <location>
        <begin position="20"/>
        <end position="40"/>
    </location>
</feature>
<evidence type="ECO:0000256" key="3">
    <source>
        <dbReference type="ARBA" id="ARBA00022989"/>
    </source>
</evidence>
<name>A0A8K0NVC9_9TREE</name>
<feature type="compositionally biased region" description="Basic and acidic residues" evidence="5">
    <location>
        <begin position="310"/>
        <end position="323"/>
    </location>
</feature>